<evidence type="ECO:0000256" key="3">
    <source>
        <dbReference type="ARBA" id="ARBA00022448"/>
    </source>
</evidence>
<accession>A0A096AN95</accession>
<name>A0A096AN95_9FIRM</name>
<dbReference type="eggNOG" id="COG2704">
    <property type="taxonomic scope" value="Bacteria"/>
</dbReference>
<feature type="transmembrane region" description="Helical" evidence="9">
    <location>
        <begin position="142"/>
        <end position="162"/>
    </location>
</feature>
<feature type="transmembrane region" description="Helical" evidence="9">
    <location>
        <begin position="302"/>
        <end position="324"/>
    </location>
</feature>
<evidence type="ECO:0000256" key="7">
    <source>
        <dbReference type="ARBA" id="ARBA00022989"/>
    </source>
</evidence>
<evidence type="ECO:0000256" key="4">
    <source>
        <dbReference type="ARBA" id="ARBA00022475"/>
    </source>
</evidence>
<dbReference type="AlphaFoldDB" id="A0A096AN95"/>
<dbReference type="GO" id="GO:0005886">
    <property type="term" value="C:plasma membrane"/>
    <property type="evidence" value="ECO:0007669"/>
    <property type="project" value="UniProtKB-SubCell"/>
</dbReference>
<dbReference type="NCBIfam" id="NF006927">
    <property type="entry name" value="PRK09412.1"/>
    <property type="match status" value="1"/>
</dbReference>
<dbReference type="InterPro" id="IPR004668">
    <property type="entry name" value="Anaer_Dcu_memb_transpt"/>
</dbReference>
<dbReference type="PIRSF" id="PIRSF004539">
    <property type="entry name" value="C4-dicrbxl_trns"/>
    <property type="match status" value="1"/>
</dbReference>
<feature type="transmembrane region" description="Helical" evidence="9">
    <location>
        <begin position="25"/>
        <end position="42"/>
    </location>
</feature>
<dbReference type="Proteomes" id="UP000029628">
    <property type="component" value="Unassembled WGS sequence"/>
</dbReference>
<evidence type="ECO:0000256" key="6">
    <source>
        <dbReference type="ARBA" id="ARBA00022692"/>
    </source>
</evidence>
<feature type="transmembrane region" description="Helical" evidence="9">
    <location>
        <begin position="98"/>
        <end position="121"/>
    </location>
</feature>
<dbReference type="RefSeq" id="WP_028256937.1">
    <property type="nucleotide sequence ID" value="NZ_JRNT01000005.1"/>
</dbReference>
<comment type="caution">
    <text evidence="10">The sequence shown here is derived from an EMBL/GenBank/DDBJ whole genome shotgun (WGS) entry which is preliminary data.</text>
</comment>
<evidence type="ECO:0000313" key="10">
    <source>
        <dbReference type="EMBL" id="KGF48240.1"/>
    </source>
</evidence>
<dbReference type="NCBIfam" id="TIGR00770">
    <property type="entry name" value="Dcu"/>
    <property type="match status" value="1"/>
</dbReference>
<gene>
    <name evidence="10" type="ORF">HMPREF0872_01215</name>
</gene>
<dbReference type="NCBIfam" id="NF009136">
    <property type="entry name" value="PRK12489.1"/>
    <property type="match status" value="1"/>
</dbReference>
<feature type="transmembrane region" description="Helical" evidence="9">
    <location>
        <begin position="344"/>
        <end position="372"/>
    </location>
</feature>
<evidence type="ECO:0000313" key="11">
    <source>
        <dbReference type="Proteomes" id="UP000029628"/>
    </source>
</evidence>
<organism evidence="10 11">
    <name type="scientific">Veillonella montpellierensis DNF00314</name>
    <dbReference type="NCBI Taxonomy" id="1401067"/>
    <lineage>
        <taxon>Bacteria</taxon>
        <taxon>Bacillati</taxon>
        <taxon>Bacillota</taxon>
        <taxon>Negativicutes</taxon>
        <taxon>Veillonellales</taxon>
        <taxon>Veillonellaceae</taxon>
        <taxon>Veillonella</taxon>
    </lineage>
</organism>
<feature type="transmembrane region" description="Helical" evidence="9">
    <location>
        <begin position="168"/>
        <end position="189"/>
    </location>
</feature>
<sequence>MEIILGFIVLLLCLLFGVRHGGLGLAVISGIGLTIFTFVFGYKPGKPPVDVMLIILAVVTCAGFLQTSGGLTVMLKYAEKFLRNNPKHVTIFAPLTTWFLTILCGTGHVVYTMFPIIYDIAIKQGIRPERPMAVASVASQMAICASPVSVAVVSMAAFFVAAGYDYSVLQILSVSIPATGCGVLLAALWSYRRGKDLDKDPAFQALIADKENKEYVYGDSETLVDKELPRSYHWAMYIFLVGIIVIAALGNLPSFLPHFVDKTGASKPISMVVVIQMVMLLVSALILIVTKIKAKDVGNCQVFKSGIVALVSVYGVAWMADTYFSNHMTILKEVLGVAVQSYPWAYAILVFFTSKLVNSQGAAIAIVVPMALHVGMDPILVISFISACYGYFFLPTYPSDLACIGFDRSGTTRIGKYILNHSFMIPGLIGVISGCCVGYVIAHIIL</sequence>
<evidence type="ECO:0000256" key="5">
    <source>
        <dbReference type="ARBA" id="ARBA00022519"/>
    </source>
</evidence>
<dbReference type="Pfam" id="PF03605">
    <property type="entry name" value="DcuA_DcuB"/>
    <property type="match status" value="1"/>
</dbReference>
<dbReference type="PANTHER" id="PTHR36106:SF3">
    <property type="entry name" value="ANAEROBIC C4-DICARBOXYLATE TRANSPORTER DCUB"/>
    <property type="match status" value="1"/>
</dbReference>
<feature type="transmembrane region" description="Helical" evidence="9">
    <location>
        <begin position="268"/>
        <end position="290"/>
    </location>
</feature>
<reference evidence="10 11" key="1">
    <citation type="submission" date="2014-07" db="EMBL/GenBank/DDBJ databases">
        <authorList>
            <person name="McCorrison J."/>
            <person name="Sanka R."/>
            <person name="Torralba M."/>
            <person name="Gillis M."/>
            <person name="Haft D.H."/>
            <person name="Methe B."/>
            <person name="Sutton G."/>
            <person name="Nelson K.E."/>
        </authorList>
    </citation>
    <scope>NUCLEOTIDE SEQUENCE [LARGE SCALE GENOMIC DNA]</scope>
    <source>
        <strain evidence="10 11">DNF00314</strain>
    </source>
</reference>
<dbReference type="GO" id="GO:0015556">
    <property type="term" value="F:C4-dicarboxylate transmembrane transporter activity"/>
    <property type="evidence" value="ECO:0007669"/>
    <property type="project" value="InterPro"/>
</dbReference>
<evidence type="ECO:0000256" key="9">
    <source>
        <dbReference type="SAM" id="Phobius"/>
    </source>
</evidence>
<keyword evidence="6 9" id="KW-0812">Transmembrane</keyword>
<comment type="similarity">
    <text evidence="2">Belongs to the DcuA/DcuB transporter (TC 2.A.13.1) family.</text>
</comment>
<keyword evidence="8 9" id="KW-0472">Membrane</keyword>
<dbReference type="PANTHER" id="PTHR36106">
    <property type="entry name" value="ANAEROBIC C4-DICARBOXYLATE TRANSPORTER DCUB"/>
    <property type="match status" value="1"/>
</dbReference>
<comment type="subcellular location">
    <subcellularLocation>
        <location evidence="1">Cell inner membrane</location>
        <topology evidence="1">Multi-pass membrane protein</topology>
    </subcellularLocation>
</comment>
<feature type="transmembrane region" description="Helical" evidence="9">
    <location>
        <begin position="54"/>
        <end position="78"/>
    </location>
</feature>
<proteinExistence type="inferred from homology"/>
<protein>
    <submittedName>
        <fullName evidence="10">C4-dicarboxylate transporter</fullName>
    </submittedName>
</protein>
<feature type="transmembrane region" description="Helical" evidence="9">
    <location>
        <begin position="234"/>
        <end position="256"/>
    </location>
</feature>
<evidence type="ECO:0000256" key="2">
    <source>
        <dbReference type="ARBA" id="ARBA00006413"/>
    </source>
</evidence>
<evidence type="ECO:0000256" key="1">
    <source>
        <dbReference type="ARBA" id="ARBA00004429"/>
    </source>
</evidence>
<dbReference type="EMBL" id="JRNT01000005">
    <property type="protein sequence ID" value="KGF48240.1"/>
    <property type="molecule type" value="Genomic_DNA"/>
</dbReference>
<keyword evidence="7 9" id="KW-1133">Transmembrane helix</keyword>
<keyword evidence="11" id="KW-1185">Reference proteome</keyword>
<keyword evidence="4" id="KW-1003">Cell membrane</keyword>
<keyword evidence="5" id="KW-0997">Cell inner membrane</keyword>
<feature type="transmembrane region" description="Helical" evidence="9">
    <location>
        <begin position="417"/>
        <end position="442"/>
    </location>
</feature>
<keyword evidence="3" id="KW-0813">Transport</keyword>
<evidence type="ECO:0000256" key="8">
    <source>
        <dbReference type="ARBA" id="ARBA00023136"/>
    </source>
</evidence>